<dbReference type="RefSeq" id="WP_185978402.1">
    <property type="nucleotide sequence ID" value="NZ_JACBGI020000014.1"/>
</dbReference>
<dbReference type="EMBL" id="JACBGI020000014">
    <property type="protein sequence ID" value="MBF6058256.1"/>
    <property type="molecule type" value="Genomic_DNA"/>
</dbReference>
<accession>A0ABS0BWR9</accession>
<comment type="caution">
    <text evidence="2">The sequence shown here is derived from an EMBL/GenBank/DDBJ whole genome shotgun (WGS) entry which is preliminary data.</text>
</comment>
<reference evidence="2 3" key="1">
    <citation type="submission" date="2020-11" db="EMBL/GenBank/DDBJ databases">
        <title>Sulfur oxidizing isolate from Hospital Hole Sinkhole.</title>
        <authorList>
            <person name="Scott K.M."/>
        </authorList>
    </citation>
    <scope>NUCLEOTIDE SEQUENCE [LARGE SCALE GENOMIC DNA]</scope>
    <source>
        <strain evidence="2 3">HH1</strain>
    </source>
</reference>
<sequence length="242" mass="27900">MKLATTFKATVFTLSLTLIPALAQAQSIPPFNADFAVNAFGFNLGLAHQKMTCDKELNCTIESIAKPKGWISNFVDESSVESIALQQSDEGFQWLSYQKTTLKNDKVAKIETLKLDSDEERIEYVEKQRFWPQQDNAYDASSLAYAIQYWKLNNKPLEDFYLQDSKLQQKLTFNTIDQAVKLELPFQKKDVNALRYDFSSEQANIQLWLLPDYDYFPGKIRIENTEEDRVIVLTLAKPPQFQ</sequence>
<evidence type="ECO:0000313" key="3">
    <source>
        <dbReference type="Proteomes" id="UP001193680"/>
    </source>
</evidence>
<feature type="signal peptide" evidence="1">
    <location>
        <begin position="1"/>
        <end position="23"/>
    </location>
</feature>
<keyword evidence="3" id="KW-1185">Reference proteome</keyword>
<gene>
    <name evidence="2" type="ORF">H8792_007870</name>
</gene>
<evidence type="ECO:0000256" key="1">
    <source>
        <dbReference type="SAM" id="SignalP"/>
    </source>
</evidence>
<keyword evidence="1" id="KW-0732">Signal</keyword>
<dbReference type="Proteomes" id="UP001193680">
    <property type="component" value="Unassembled WGS sequence"/>
</dbReference>
<name>A0ABS0BWR9_9GAMM</name>
<organism evidence="2 3">
    <name type="scientific">Thiomicrorhabdus heinhorstiae</name>
    <dbReference type="NCBI Taxonomy" id="2748010"/>
    <lineage>
        <taxon>Bacteria</taxon>
        <taxon>Pseudomonadati</taxon>
        <taxon>Pseudomonadota</taxon>
        <taxon>Gammaproteobacteria</taxon>
        <taxon>Thiotrichales</taxon>
        <taxon>Piscirickettsiaceae</taxon>
        <taxon>Thiomicrorhabdus</taxon>
    </lineage>
</organism>
<proteinExistence type="predicted"/>
<evidence type="ECO:0000313" key="2">
    <source>
        <dbReference type="EMBL" id="MBF6058256.1"/>
    </source>
</evidence>
<protein>
    <submittedName>
        <fullName evidence="2">DUF3108 domain-containing protein</fullName>
    </submittedName>
</protein>
<feature type="chain" id="PRO_5046658359" evidence="1">
    <location>
        <begin position="24"/>
        <end position="242"/>
    </location>
</feature>